<accession>A0A5R8KCW7</accession>
<evidence type="ECO:0000313" key="4">
    <source>
        <dbReference type="Proteomes" id="UP000306196"/>
    </source>
</evidence>
<keyword evidence="2" id="KW-0472">Membrane</keyword>
<comment type="caution">
    <text evidence="3">The sequence shown here is derived from an EMBL/GenBank/DDBJ whole genome shotgun (WGS) entry which is preliminary data.</text>
</comment>
<keyword evidence="2" id="KW-0812">Transmembrane</keyword>
<evidence type="ECO:0000313" key="3">
    <source>
        <dbReference type="EMBL" id="TLD69775.1"/>
    </source>
</evidence>
<feature type="compositionally biased region" description="Basic and acidic residues" evidence="1">
    <location>
        <begin position="1"/>
        <end position="11"/>
    </location>
</feature>
<keyword evidence="4" id="KW-1185">Reference proteome</keyword>
<sequence length="259" mass="28229">MMRPEDARNELDASTLRPGDASEASRALAAGDAELQQWLEKRSQFDEQVAGALGEIPVPAGLNDDILKAMEMERDLEPSVSKRRVGMLPLLLTMAVVIALAGVWWWNDAGGTGKDWERQALSMVKSIDSHEVRLDRFSGDLALLKASLKEVGSPMPEELPDGFAAMRSLGCKVFEVEGRPASVICFEIAPGQEAHLVMVGVEPGVPEAATKFESRGEWQVATWNKGGQRYMLATKASEEVLKGVFATLMDKGSRSFLIV</sequence>
<feature type="region of interest" description="Disordered" evidence="1">
    <location>
        <begin position="1"/>
        <end position="27"/>
    </location>
</feature>
<proteinExistence type="predicted"/>
<dbReference type="OrthoDB" id="187214at2"/>
<dbReference type="RefSeq" id="WP_138087235.1">
    <property type="nucleotide sequence ID" value="NZ_VAUV01000011.1"/>
</dbReference>
<dbReference type="AlphaFoldDB" id="A0A5R8KCW7"/>
<keyword evidence="2" id="KW-1133">Transmembrane helix</keyword>
<dbReference type="Proteomes" id="UP000306196">
    <property type="component" value="Unassembled WGS sequence"/>
</dbReference>
<protein>
    <submittedName>
        <fullName evidence="3">DUF3379 domain-containing protein</fullName>
    </submittedName>
</protein>
<evidence type="ECO:0000256" key="1">
    <source>
        <dbReference type="SAM" id="MobiDB-lite"/>
    </source>
</evidence>
<feature type="transmembrane region" description="Helical" evidence="2">
    <location>
        <begin position="85"/>
        <end position="106"/>
    </location>
</feature>
<evidence type="ECO:0000256" key="2">
    <source>
        <dbReference type="SAM" id="Phobius"/>
    </source>
</evidence>
<gene>
    <name evidence="3" type="ORF">FEM03_15735</name>
</gene>
<dbReference type="EMBL" id="VAUV01000011">
    <property type="protein sequence ID" value="TLD69775.1"/>
    <property type="molecule type" value="Genomic_DNA"/>
</dbReference>
<organism evidence="3 4">
    <name type="scientific">Phragmitibacter flavus</name>
    <dbReference type="NCBI Taxonomy" id="2576071"/>
    <lineage>
        <taxon>Bacteria</taxon>
        <taxon>Pseudomonadati</taxon>
        <taxon>Verrucomicrobiota</taxon>
        <taxon>Verrucomicrobiia</taxon>
        <taxon>Verrucomicrobiales</taxon>
        <taxon>Verrucomicrobiaceae</taxon>
        <taxon>Phragmitibacter</taxon>
    </lineage>
</organism>
<reference evidence="3 4" key="1">
    <citation type="submission" date="2019-05" db="EMBL/GenBank/DDBJ databases">
        <title>Verrucobacter flavum gen. nov., sp. nov. a new member of the family Verrucomicrobiaceae.</title>
        <authorList>
            <person name="Szuroczki S."/>
            <person name="Abbaszade G."/>
            <person name="Szabo A."/>
            <person name="Felfoldi T."/>
            <person name="Schumann P."/>
            <person name="Boka K."/>
            <person name="Keki Z."/>
            <person name="Toumi M."/>
            <person name="Toth E."/>
        </authorList>
    </citation>
    <scope>NUCLEOTIDE SEQUENCE [LARGE SCALE GENOMIC DNA]</scope>
    <source>
        <strain evidence="3 4">MG-N-17</strain>
    </source>
</reference>
<name>A0A5R8KCW7_9BACT</name>